<dbReference type="InterPro" id="IPR011050">
    <property type="entry name" value="Pectin_lyase_fold/virulence"/>
</dbReference>
<dbReference type="SUPFAM" id="SSF51126">
    <property type="entry name" value="Pectin lyase-like"/>
    <property type="match status" value="1"/>
</dbReference>
<name>A0A6H1ZU82_9ZZZZ</name>
<dbReference type="EMBL" id="MT144222">
    <property type="protein sequence ID" value="QJA50877.1"/>
    <property type="molecule type" value="Genomic_DNA"/>
</dbReference>
<protein>
    <submittedName>
        <fullName evidence="1">Putative tail protein</fullName>
    </submittedName>
</protein>
<dbReference type="InterPro" id="IPR012334">
    <property type="entry name" value="Pectin_lyas_fold"/>
</dbReference>
<gene>
    <name evidence="1" type="ORF">TM448A01916_0010</name>
</gene>
<sequence>MKKFKFFTAIGLVLLFAFPAQAAVSSETTRVKYTCNGTTTVYAYPFKVLEDDDLLAVKAVTATGAESTLVLNTDYTVTGAGGSGGNLVLTAGSKCGSGSTLTILRNLELTQETDYVDGQAFSAESLESAIDKTALIQQQQAEQIGRAPKLPKTSSITDIALPNPAASNYIGWNAGATQLENKSGPVITTATQYEVDALISYGGGVNYTQATIQSALTAIGTVNKVTLLLRPGSWAVITPLAIPSNVTLSMPRGSYFTYSGTGVITGGGNLSAYNFGAVGNGTIDDATALNNSFAWVMSASNQQLTIPPGEYRANSQLNLYSAGSYYNNSIMAYGAQITSYVTGRAMVVGKDGLEITIQDGGAPDGSSFEMKSISGLKIKAGNANVTTLLKLGGYQVFDSKFNDITLQGWTAAATEQGLLIYGVAAYFNQFNNLSVRDCERLISINRDWVSGVDLTYTGVHGGRSNANRINGATFYGHTLAGIYLKYTGGNRFTGLDFTNANGAAEDINFNTDAVDNYISGRHESSATNTHNFAAGVTGNYVEVQLTTYGITGAQSDLNNQIIHRVSGVTGAWEGNAVKTRFIYSKTDSALSIRHPAFNGGNDAMTFDSNGPYFSAGVRIGTGTPASAAAAGVVGQVFWDASYIYICTATNTWKRVAIATW</sequence>
<accession>A0A6H1ZU82</accession>
<dbReference type="Gene3D" id="2.160.20.10">
    <property type="entry name" value="Single-stranded right-handed beta-helix, Pectin lyase-like"/>
    <property type="match status" value="1"/>
</dbReference>
<dbReference type="AlphaFoldDB" id="A0A6H1ZU82"/>
<organism evidence="1">
    <name type="scientific">viral metagenome</name>
    <dbReference type="NCBI Taxonomy" id="1070528"/>
    <lineage>
        <taxon>unclassified sequences</taxon>
        <taxon>metagenomes</taxon>
        <taxon>organismal metagenomes</taxon>
    </lineage>
</organism>
<evidence type="ECO:0000313" key="1">
    <source>
        <dbReference type="EMBL" id="QJA50877.1"/>
    </source>
</evidence>
<reference evidence="1" key="1">
    <citation type="submission" date="2020-03" db="EMBL/GenBank/DDBJ databases">
        <title>The deep terrestrial virosphere.</title>
        <authorList>
            <person name="Holmfeldt K."/>
            <person name="Nilsson E."/>
            <person name="Simone D."/>
            <person name="Lopez-Fernandez M."/>
            <person name="Wu X."/>
            <person name="de Brujin I."/>
            <person name="Lundin D."/>
            <person name="Andersson A."/>
            <person name="Bertilsson S."/>
            <person name="Dopson M."/>
        </authorList>
    </citation>
    <scope>NUCLEOTIDE SEQUENCE</scope>
    <source>
        <strain evidence="1">TM448A01916</strain>
    </source>
</reference>
<proteinExistence type="predicted"/>